<dbReference type="PANTHER" id="PTHR43918:SF4">
    <property type="entry name" value="CARBOXYLIC ESTER HYDROLASE"/>
    <property type="match status" value="1"/>
</dbReference>
<dbReference type="AlphaFoldDB" id="A0A4Z1HN67"/>
<dbReference type="PROSITE" id="PS00122">
    <property type="entry name" value="CARBOXYLESTERASE_B_1"/>
    <property type="match status" value="1"/>
</dbReference>
<sequence>MRLQKFRSLLAVLSTSILLPSSVLGINSTSPIVTVTNGSYIGKYVSEWQQDQFLGIPYAIPPLGDLRFARPKSLNTSFTGYRDATHYGHSCYQYGTTFNLSEDCLTLNVIRPAGTTPDSNLPVLIWIFVGGFYTGATADPQYNLSGITHVGQQTGQPIITGNLNSLFLANTSLTLVVSMYYRLGVWGFLQTPQVLAEGGSNAGLLDQRLALRWIKENIAFFGGDPKKITVWGESAGGQSISYHLYSYDGRDDDLFQAAIIESGSPTGASLNPLGYYTVPTENLTRATGCWTSTNKLACLRSLTSDQLWKAQVSQQWNPIASYTVSPPVDGDFLTDYPSSLTPQGKFIKVPLLIGANSDEGTSFGVAGLDNETAIFNNLLVYRASNAYALSPPAARKLLELYPNDPANEPPYYITNATIFPSKGLQWRRSAAIAGDLVMISGRRKLCEIYAAASQSVYSYRFDTFLWNAAVTDGAKHFVNVVFSFQNISGALGPLPQYQSYLDLSRNIGKAYISFVNYHDPNVLSNSSLSTISNSTTSISPNLPYWPLYNKDGPKNMVLNSNKTFIEDDTWRKEGIDFINWGGVDRELWS</sequence>
<dbReference type="OrthoDB" id="408631at2759"/>
<comment type="similarity">
    <text evidence="1 3">Belongs to the type-B carboxylesterase/lipase family.</text>
</comment>
<feature type="domain" description="Carboxylesterase type B" evidence="4">
    <location>
        <begin position="30"/>
        <end position="563"/>
    </location>
</feature>
<dbReference type="InterPro" id="IPR050654">
    <property type="entry name" value="AChE-related_enzymes"/>
</dbReference>
<dbReference type="PROSITE" id="PS00941">
    <property type="entry name" value="CARBOXYLESTERASE_B_2"/>
    <property type="match status" value="1"/>
</dbReference>
<evidence type="ECO:0000256" key="2">
    <source>
        <dbReference type="ARBA" id="ARBA00022801"/>
    </source>
</evidence>
<dbReference type="InterPro" id="IPR019819">
    <property type="entry name" value="Carboxylesterase_B_CS"/>
</dbReference>
<keyword evidence="2 3" id="KW-0378">Hydrolase</keyword>
<dbReference type="GO" id="GO:0052689">
    <property type="term" value="F:carboxylic ester hydrolase activity"/>
    <property type="evidence" value="ECO:0007669"/>
    <property type="project" value="TreeGrafter"/>
</dbReference>
<evidence type="ECO:0000313" key="5">
    <source>
        <dbReference type="EMBL" id="TGO50529.1"/>
    </source>
</evidence>
<dbReference type="Pfam" id="PF00135">
    <property type="entry name" value="COesterase"/>
    <property type="match status" value="1"/>
</dbReference>
<organism evidence="5 6">
    <name type="scientific">Botryotinia narcissicola</name>
    <dbReference type="NCBI Taxonomy" id="278944"/>
    <lineage>
        <taxon>Eukaryota</taxon>
        <taxon>Fungi</taxon>
        <taxon>Dikarya</taxon>
        <taxon>Ascomycota</taxon>
        <taxon>Pezizomycotina</taxon>
        <taxon>Leotiomycetes</taxon>
        <taxon>Helotiales</taxon>
        <taxon>Sclerotiniaceae</taxon>
        <taxon>Botryotinia</taxon>
    </lineage>
</organism>
<dbReference type="Proteomes" id="UP000297452">
    <property type="component" value="Unassembled WGS sequence"/>
</dbReference>
<accession>A0A4Z1HN67</accession>
<dbReference type="InterPro" id="IPR029058">
    <property type="entry name" value="AB_hydrolase_fold"/>
</dbReference>
<dbReference type="SUPFAM" id="SSF53474">
    <property type="entry name" value="alpha/beta-Hydrolases"/>
    <property type="match status" value="1"/>
</dbReference>
<comment type="caution">
    <text evidence="5">The sequence shown here is derived from an EMBL/GenBank/DDBJ whole genome shotgun (WGS) entry which is preliminary data.</text>
</comment>
<name>A0A4Z1HN67_9HELO</name>
<evidence type="ECO:0000259" key="4">
    <source>
        <dbReference type="Pfam" id="PF00135"/>
    </source>
</evidence>
<dbReference type="InterPro" id="IPR019826">
    <property type="entry name" value="Carboxylesterase_B_AS"/>
</dbReference>
<dbReference type="EC" id="3.1.1.-" evidence="3"/>
<gene>
    <name evidence="5" type="ORF">BOTNAR_0389g00070</name>
</gene>
<evidence type="ECO:0000313" key="6">
    <source>
        <dbReference type="Proteomes" id="UP000297452"/>
    </source>
</evidence>
<proteinExistence type="inferred from homology"/>
<protein>
    <recommendedName>
        <fullName evidence="3">Carboxylic ester hydrolase</fullName>
        <ecNumber evidence="3">3.1.1.-</ecNumber>
    </recommendedName>
</protein>
<dbReference type="Gene3D" id="3.40.50.1820">
    <property type="entry name" value="alpha/beta hydrolase"/>
    <property type="match status" value="1"/>
</dbReference>
<evidence type="ECO:0000256" key="3">
    <source>
        <dbReference type="RuleBase" id="RU361235"/>
    </source>
</evidence>
<evidence type="ECO:0000256" key="1">
    <source>
        <dbReference type="ARBA" id="ARBA00005964"/>
    </source>
</evidence>
<dbReference type="STRING" id="278944.A0A4Z1HN67"/>
<feature type="chain" id="PRO_5021447948" description="Carboxylic ester hydrolase" evidence="3">
    <location>
        <begin position="26"/>
        <end position="589"/>
    </location>
</feature>
<feature type="signal peptide" evidence="3">
    <location>
        <begin position="1"/>
        <end position="25"/>
    </location>
</feature>
<dbReference type="PANTHER" id="PTHR43918">
    <property type="entry name" value="ACETYLCHOLINESTERASE"/>
    <property type="match status" value="1"/>
</dbReference>
<keyword evidence="3" id="KW-0732">Signal</keyword>
<dbReference type="EMBL" id="PQXJ01000389">
    <property type="protein sequence ID" value="TGO50529.1"/>
    <property type="molecule type" value="Genomic_DNA"/>
</dbReference>
<dbReference type="InterPro" id="IPR002018">
    <property type="entry name" value="CarbesteraseB"/>
</dbReference>
<reference evidence="5 6" key="1">
    <citation type="submission" date="2017-12" db="EMBL/GenBank/DDBJ databases">
        <title>Comparative genomics of Botrytis spp.</title>
        <authorList>
            <person name="Valero-Jimenez C.A."/>
            <person name="Tapia P."/>
            <person name="Veloso J."/>
            <person name="Silva-Moreno E."/>
            <person name="Staats M."/>
            <person name="Valdes J.H."/>
            <person name="Van Kan J.A.L."/>
        </authorList>
    </citation>
    <scope>NUCLEOTIDE SEQUENCE [LARGE SCALE GENOMIC DNA]</scope>
    <source>
        <strain evidence="5 6">MUCL2120</strain>
    </source>
</reference>
<keyword evidence="6" id="KW-1185">Reference proteome</keyword>